<dbReference type="OrthoDB" id="191686at2759"/>
<evidence type="ECO:0000313" key="3">
    <source>
        <dbReference type="Proteomes" id="UP000649617"/>
    </source>
</evidence>
<name>A0A812JGS0_SYMPI</name>
<gene>
    <name evidence="2" type="primary">Scn11a</name>
    <name evidence="2" type="ORF">SPIL2461_LOCUS1984</name>
</gene>
<comment type="caution">
    <text evidence="2">The sequence shown here is derived from an EMBL/GenBank/DDBJ whole genome shotgun (WGS) entry which is preliminary data.</text>
</comment>
<accession>A0A812JGS0</accession>
<dbReference type="SUPFAM" id="SSF47473">
    <property type="entry name" value="EF-hand"/>
    <property type="match status" value="1"/>
</dbReference>
<evidence type="ECO:0000313" key="2">
    <source>
        <dbReference type="EMBL" id="CAE7206348.1"/>
    </source>
</evidence>
<dbReference type="AlphaFoldDB" id="A0A812JGS0"/>
<keyword evidence="1" id="KW-1133">Transmembrane helix</keyword>
<feature type="transmembrane region" description="Helical" evidence="1">
    <location>
        <begin position="87"/>
        <end position="111"/>
    </location>
</feature>
<keyword evidence="1" id="KW-0812">Transmembrane</keyword>
<dbReference type="InterPro" id="IPR011992">
    <property type="entry name" value="EF-hand-dom_pair"/>
</dbReference>
<keyword evidence="3" id="KW-1185">Reference proteome</keyword>
<dbReference type="Proteomes" id="UP000649617">
    <property type="component" value="Unassembled WGS sequence"/>
</dbReference>
<keyword evidence="1" id="KW-0472">Membrane</keyword>
<proteinExistence type="predicted"/>
<protein>
    <submittedName>
        <fullName evidence="2">Scn11a protein</fullName>
    </submittedName>
</protein>
<evidence type="ECO:0000256" key="1">
    <source>
        <dbReference type="SAM" id="Phobius"/>
    </source>
</evidence>
<sequence length="229" mass="26404">KACQSFISSLFWSMVLLVLFMLVGALVIGNVLQDFIQDPTADLQDRQWVWHHYGTAYRAWLTLYELTFSGSWPSSTRPVLDKVSQGFVVFFVLYITVIAFALIRIITAVFLKDTLDAANNDAELQTIENMQREEKFVRHLEGIFRAIDDTGDGMITQERLERVLSNPKVRAYFQTLGLDLVESTALFRILDDGDGEVTQQESGFLNSFHFIFHVLFHLILHYRGIIWYP</sequence>
<dbReference type="EMBL" id="CAJNIZ010002112">
    <property type="protein sequence ID" value="CAE7206348.1"/>
    <property type="molecule type" value="Genomic_DNA"/>
</dbReference>
<organism evidence="2 3">
    <name type="scientific">Symbiodinium pilosum</name>
    <name type="common">Dinoflagellate</name>
    <dbReference type="NCBI Taxonomy" id="2952"/>
    <lineage>
        <taxon>Eukaryota</taxon>
        <taxon>Sar</taxon>
        <taxon>Alveolata</taxon>
        <taxon>Dinophyceae</taxon>
        <taxon>Suessiales</taxon>
        <taxon>Symbiodiniaceae</taxon>
        <taxon>Symbiodinium</taxon>
    </lineage>
</organism>
<feature type="non-terminal residue" evidence="2">
    <location>
        <position position="1"/>
    </location>
</feature>
<feature type="transmembrane region" description="Helical" evidence="1">
    <location>
        <begin position="6"/>
        <end position="28"/>
    </location>
</feature>
<reference evidence="2" key="1">
    <citation type="submission" date="2021-02" db="EMBL/GenBank/DDBJ databases">
        <authorList>
            <person name="Dougan E. K."/>
            <person name="Rhodes N."/>
            <person name="Thang M."/>
            <person name="Chan C."/>
        </authorList>
    </citation>
    <scope>NUCLEOTIDE SEQUENCE</scope>
</reference>
<dbReference type="Gene3D" id="1.10.238.10">
    <property type="entry name" value="EF-hand"/>
    <property type="match status" value="1"/>
</dbReference>
<dbReference type="Gene3D" id="1.10.287.70">
    <property type="match status" value="1"/>
</dbReference>